<dbReference type="PRINTS" id="PR00404">
    <property type="entry name" value="MADSDOMAIN"/>
</dbReference>
<protein>
    <submittedName>
        <fullName evidence="8">Transcription factor, MADS-box</fullName>
    </submittedName>
</protein>
<dbReference type="Gene3D" id="3.40.1810.10">
    <property type="entry name" value="Transcription factor, MADS-box"/>
    <property type="match status" value="1"/>
</dbReference>
<evidence type="ECO:0000256" key="3">
    <source>
        <dbReference type="ARBA" id="ARBA00023125"/>
    </source>
</evidence>
<dbReference type="STRING" id="35608.A0A2U1NIW1"/>
<dbReference type="InterPro" id="IPR050142">
    <property type="entry name" value="MADS-box/MEF2_TF"/>
</dbReference>
<dbReference type="CDD" id="cd00120">
    <property type="entry name" value="MADS"/>
    <property type="match status" value="1"/>
</dbReference>
<dbReference type="InterPro" id="IPR002100">
    <property type="entry name" value="TF_MADSbox"/>
</dbReference>
<dbReference type="GO" id="GO:0003677">
    <property type="term" value="F:DNA binding"/>
    <property type="evidence" value="ECO:0007669"/>
    <property type="project" value="UniProtKB-KW"/>
</dbReference>
<sequence length="159" mass="18211">MGRAKIRMERINDNKIRNITFTRRKDCVLKKARELSTLCGVDVSVIMFSDHQQDAEIFPQDPLYLKDMIKNYKSYGGRIKSSSNTNVDNGYHPVMLMGQEIRSYDHDKRSMQSSDSKSLATTSEDDDSSYDGVNSGLQPEVLQQLEQPQCMDLLSCFRD</sequence>
<feature type="compositionally biased region" description="Polar residues" evidence="6">
    <location>
        <begin position="111"/>
        <end position="122"/>
    </location>
</feature>
<name>A0A2U1NIW1_ARTAN</name>
<dbReference type="OrthoDB" id="1898716at2759"/>
<evidence type="ECO:0000256" key="1">
    <source>
        <dbReference type="ARBA" id="ARBA00004123"/>
    </source>
</evidence>
<dbReference type="GO" id="GO:0046983">
    <property type="term" value="F:protein dimerization activity"/>
    <property type="evidence" value="ECO:0007669"/>
    <property type="project" value="InterPro"/>
</dbReference>
<evidence type="ECO:0000313" key="9">
    <source>
        <dbReference type="Proteomes" id="UP000245207"/>
    </source>
</evidence>
<evidence type="ECO:0000256" key="5">
    <source>
        <dbReference type="ARBA" id="ARBA00023242"/>
    </source>
</evidence>
<feature type="region of interest" description="Disordered" evidence="6">
    <location>
        <begin position="105"/>
        <end position="135"/>
    </location>
</feature>
<dbReference type="InterPro" id="IPR036879">
    <property type="entry name" value="TF_MADSbox_sf"/>
</dbReference>
<dbReference type="Proteomes" id="UP000245207">
    <property type="component" value="Unassembled WGS sequence"/>
</dbReference>
<keyword evidence="9" id="KW-1185">Reference proteome</keyword>
<feature type="domain" description="MADS-box" evidence="7">
    <location>
        <begin position="1"/>
        <end position="50"/>
    </location>
</feature>
<evidence type="ECO:0000313" key="8">
    <source>
        <dbReference type="EMBL" id="PWA73454.1"/>
    </source>
</evidence>
<keyword evidence="3" id="KW-0238">DNA-binding</keyword>
<gene>
    <name evidence="8" type="ORF">CTI12_AA260830</name>
</gene>
<dbReference type="AlphaFoldDB" id="A0A2U1NIW1"/>
<dbReference type="EMBL" id="PKPP01002737">
    <property type="protein sequence ID" value="PWA73454.1"/>
    <property type="molecule type" value="Genomic_DNA"/>
</dbReference>
<organism evidence="8 9">
    <name type="scientific">Artemisia annua</name>
    <name type="common">Sweet wormwood</name>
    <dbReference type="NCBI Taxonomy" id="35608"/>
    <lineage>
        <taxon>Eukaryota</taxon>
        <taxon>Viridiplantae</taxon>
        <taxon>Streptophyta</taxon>
        <taxon>Embryophyta</taxon>
        <taxon>Tracheophyta</taxon>
        <taxon>Spermatophyta</taxon>
        <taxon>Magnoliopsida</taxon>
        <taxon>eudicotyledons</taxon>
        <taxon>Gunneridae</taxon>
        <taxon>Pentapetalae</taxon>
        <taxon>asterids</taxon>
        <taxon>campanulids</taxon>
        <taxon>Asterales</taxon>
        <taxon>Asteraceae</taxon>
        <taxon>Asteroideae</taxon>
        <taxon>Anthemideae</taxon>
        <taxon>Artemisiinae</taxon>
        <taxon>Artemisia</taxon>
    </lineage>
</organism>
<dbReference type="SMART" id="SM00432">
    <property type="entry name" value="MADS"/>
    <property type="match status" value="1"/>
</dbReference>
<proteinExistence type="predicted"/>
<keyword evidence="5" id="KW-0539">Nucleus</keyword>
<evidence type="ECO:0000256" key="6">
    <source>
        <dbReference type="SAM" id="MobiDB-lite"/>
    </source>
</evidence>
<evidence type="ECO:0000256" key="4">
    <source>
        <dbReference type="ARBA" id="ARBA00023163"/>
    </source>
</evidence>
<comment type="caution">
    <text evidence="8">The sequence shown here is derived from an EMBL/GenBank/DDBJ whole genome shotgun (WGS) entry which is preliminary data.</text>
</comment>
<accession>A0A2U1NIW1</accession>
<dbReference type="SUPFAM" id="SSF55455">
    <property type="entry name" value="SRF-like"/>
    <property type="match status" value="1"/>
</dbReference>
<dbReference type="PANTHER" id="PTHR48019">
    <property type="entry name" value="SERUM RESPONSE FACTOR HOMOLOG"/>
    <property type="match status" value="1"/>
</dbReference>
<reference evidence="8 9" key="1">
    <citation type="journal article" date="2018" name="Mol. Plant">
        <title>The genome of Artemisia annua provides insight into the evolution of Asteraceae family and artemisinin biosynthesis.</title>
        <authorList>
            <person name="Shen Q."/>
            <person name="Zhang L."/>
            <person name="Liao Z."/>
            <person name="Wang S."/>
            <person name="Yan T."/>
            <person name="Shi P."/>
            <person name="Liu M."/>
            <person name="Fu X."/>
            <person name="Pan Q."/>
            <person name="Wang Y."/>
            <person name="Lv Z."/>
            <person name="Lu X."/>
            <person name="Zhang F."/>
            <person name="Jiang W."/>
            <person name="Ma Y."/>
            <person name="Chen M."/>
            <person name="Hao X."/>
            <person name="Li L."/>
            <person name="Tang Y."/>
            <person name="Lv G."/>
            <person name="Zhou Y."/>
            <person name="Sun X."/>
            <person name="Brodelius P.E."/>
            <person name="Rose J.K.C."/>
            <person name="Tang K."/>
        </authorList>
    </citation>
    <scope>NUCLEOTIDE SEQUENCE [LARGE SCALE GENOMIC DNA]</scope>
    <source>
        <strain evidence="9">cv. Huhao1</strain>
        <tissue evidence="8">Leaf</tissue>
    </source>
</reference>
<evidence type="ECO:0000256" key="2">
    <source>
        <dbReference type="ARBA" id="ARBA00023015"/>
    </source>
</evidence>
<evidence type="ECO:0000259" key="7">
    <source>
        <dbReference type="PROSITE" id="PS50066"/>
    </source>
</evidence>
<comment type="subcellular location">
    <subcellularLocation>
        <location evidence="1">Nucleus</location>
    </subcellularLocation>
</comment>
<keyword evidence="4" id="KW-0804">Transcription</keyword>
<dbReference type="GO" id="GO:0005634">
    <property type="term" value="C:nucleus"/>
    <property type="evidence" value="ECO:0007669"/>
    <property type="project" value="UniProtKB-SubCell"/>
</dbReference>
<dbReference type="PROSITE" id="PS50066">
    <property type="entry name" value="MADS_BOX_2"/>
    <property type="match status" value="1"/>
</dbReference>
<dbReference type="Pfam" id="PF00319">
    <property type="entry name" value="SRF-TF"/>
    <property type="match status" value="1"/>
</dbReference>
<keyword evidence="2" id="KW-0805">Transcription regulation</keyword>